<evidence type="ECO:0000313" key="1">
    <source>
        <dbReference type="EMBL" id="AFL89443.1"/>
    </source>
</evidence>
<reference evidence="1 2" key="1">
    <citation type="submission" date="2012-06" db="EMBL/GenBank/DDBJ databases">
        <title>Complete genome of Terriglobus roseus DSM 18391.</title>
        <authorList>
            <consortium name="US DOE Joint Genome Institute (JGI-PGF)"/>
            <person name="Lucas S."/>
            <person name="Copeland A."/>
            <person name="Lapidus A."/>
            <person name="Glavina del Rio T."/>
            <person name="Dalin E."/>
            <person name="Tice H."/>
            <person name="Bruce D."/>
            <person name="Goodwin L."/>
            <person name="Pitluck S."/>
            <person name="Peters L."/>
            <person name="Mikhailova N."/>
            <person name="Munk A.C.C."/>
            <person name="Kyrpides N."/>
            <person name="Mavromatis K."/>
            <person name="Ivanova N."/>
            <person name="Brettin T."/>
            <person name="Detter J.C."/>
            <person name="Han C."/>
            <person name="Larimer F."/>
            <person name="Land M."/>
            <person name="Hauser L."/>
            <person name="Markowitz V."/>
            <person name="Cheng J.-F."/>
            <person name="Hugenholtz P."/>
            <person name="Woyke T."/>
            <person name="Wu D."/>
            <person name="Brambilla E."/>
            <person name="Klenk H.-P."/>
            <person name="Eisen J.A."/>
        </authorList>
    </citation>
    <scope>NUCLEOTIDE SEQUENCE [LARGE SCALE GENOMIC DNA]</scope>
    <source>
        <strain evidence="2">DSM 18391 / NRRL B-41598 / KBS 63</strain>
    </source>
</reference>
<dbReference type="EMBL" id="CP003379">
    <property type="protein sequence ID" value="AFL89443.1"/>
    <property type="molecule type" value="Genomic_DNA"/>
</dbReference>
<name>I3ZJM5_TERRK</name>
<protein>
    <submittedName>
        <fullName evidence="1">Antitoxin of toxin-antitoxin stability system</fullName>
    </submittedName>
</protein>
<dbReference type="Proteomes" id="UP000006056">
    <property type="component" value="Chromosome"/>
</dbReference>
<dbReference type="OrthoDB" id="9800503at2"/>
<gene>
    <name evidence="1" type="ordered locus">Terro_3225</name>
</gene>
<evidence type="ECO:0000313" key="2">
    <source>
        <dbReference type="Proteomes" id="UP000006056"/>
    </source>
</evidence>
<dbReference type="RefSeq" id="WP_014786704.1">
    <property type="nucleotide sequence ID" value="NC_018014.1"/>
</dbReference>
<dbReference type="AlphaFoldDB" id="I3ZJM5"/>
<dbReference type="HOGENOM" id="CLU_2604844_0_0_0"/>
<dbReference type="KEGG" id="trs:Terro_3225"/>
<dbReference type="eggNOG" id="COG4118">
    <property type="taxonomic scope" value="Bacteria"/>
</dbReference>
<keyword evidence="2" id="KW-1185">Reference proteome</keyword>
<sequence length="79" mass="8719">MQSLDVKDAALTDVIAGVRRGEEITLLDDGRAIARVVPLLPRPLDASFRLGLLEGQARIPADWKELGRSEIEEEFYGKA</sequence>
<organism evidence="1 2">
    <name type="scientific">Terriglobus roseus (strain DSM 18391 / NRRL B-41598 / KBS 63)</name>
    <dbReference type="NCBI Taxonomy" id="926566"/>
    <lineage>
        <taxon>Bacteria</taxon>
        <taxon>Pseudomonadati</taxon>
        <taxon>Acidobacteriota</taxon>
        <taxon>Terriglobia</taxon>
        <taxon>Terriglobales</taxon>
        <taxon>Acidobacteriaceae</taxon>
        <taxon>Terriglobus</taxon>
    </lineage>
</organism>
<dbReference type="STRING" id="926566.Terro_3225"/>
<proteinExistence type="predicted"/>
<accession>I3ZJM5</accession>